<feature type="transmembrane region" description="Helical" evidence="12">
    <location>
        <begin position="171"/>
        <end position="191"/>
    </location>
</feature>
<dbReference type="Gene3D" id="1.20.1530.10">
    <property type="entry name" value="Na+/H+ antiporter like domain"/>
    <property type="match status" value="1"/>
</dbReference>
<keyword evidence="4 12" id="KW-0050">Antiport</keyword>
<feature type="transmembrane region" description="Helical" evidence="12">
    <location>
        <begin position="372"/>
        <end position="397"/>
    </location>
</feature>
<keyword evidence="3 12" id="KW-0813">Transport</keyword>
<protein>
    <recommendedName>
        <fullName evidence="12">Na(+)/H(+) antiporter NhaA</fullName>
    </recommendedName>
    <alternativeName>
        <fullName evidence="12">Sodium/proton antiporter NhaA</fullName>
    </alternativeName>
</protein>
<evidence type="ECO:0000256" key="2">
    <source>
        <dbReference type="ARBA" id="ARBA00007006"/>
    </source>
</evidence>
<keyword evidence="10 12" id="KW-0472">Membrane</keyword>
<dbReference type="RefSeq" id="WP_271176757.1">
    <property type="nucleotide sequence ID" value="NZ_BAAAJO010000005.1"/>
</dbReference>
<keyword evidence="11 12" id="KW-0739">Sodium transport</keyword>
<evidence type="ECO:0000256" key="4">
    <source>
        <dbReference type="ARBA" id="ARBA00022449"/>
    </source>
</evidence>
<feature type="transmembrane region" description="Helical" evidence="12">
    <location>
        <begin position="139"/>
        <end position="159"/>
    </location>
</feature>
<evidence type="ECO:0000256" key="6">
    <source>
        <dbReference type="ARBA" id="ARBA00022692"/>
    </source>
</evidence>
<evidence type="ECO:0000256" key="5">
    <source>
        <dbReference type="ARBA" id="ARBA00022475"/>
    </source>
</evidence>
<accession>A0A9W6HA47</accession>
<dbReference type="GO" id="GO:0006885">
    <property type="term" value="P:regulation of pH"/>
    <property type="evidence" value="ECO:0007669"/>
    <property type="project" value="InterPro"/>
</dbReference>
<comment type="catalytic activity">
    <reaction evidence="12">
        <text>Na(+)(in) + 2 H(+)(out) = Na(+)(out) + 2 H(+)(in)</text>
        <dbReference type="Rhea" id="RHEA:29251"/>
        <dbReference type="ChEBI" id="CHEBI:15378"/>
        <dbReference type="ChEBI" id="CHEBI:29101"/>
    </reaction>
</comment>
<sequence length="626" mass="67048">MSEETPPGHSGSTAWARSIASQFGRYLKTETASSGILLAAIVVAVLWASVAGSSYEDFWSTRFVVQLGTWGIDLDLREWVSQGLMTFFFLVVGLEARREIDLGDLRDRSKLLIPFVAGLAGMLLPVLLFLAINAGGDGAVGWGVAMSTDTALALGLVAILGRGLPERLRGFMVTLFIVDDLVALLVIALVYSTDIQVVPLLIAVGAWALFPLMMRYTKAPTSFYVAAGFLCWGALLFSGVDPVVAGLAIGLVAPAYSPGRNNLEEASGLFRSFREQPTPQLARTASAGLINAISPNERLQSRYLPWTSYVIVPLFALANAGIAIDPAFLATAYAAPITIGIIVGYVVGKPVAIFGVARLITALTRGKVKPPVGWAAVAGSGTIAGVGFTVAVLIANLAFTGEQLDQAKLGILTAALLSAVITFVLFRITNALSVARRSRALFGETEQLVDLADAVDARRDHIRGPDDAPVTIVEYGDFQCPYCGRAEPEVRMLLSDTEVRFVWRHLPLVDVHPAARMAAEAAEAAGAQGSFWEMHDILLANQDCLEPEDLNRYAAELGLDVERFESDITSGRHLARVMEDTGSADLSGVSGTPTFFINGRRHYGAYDVESLRAAVRAERDLAFSAR</sequence>
<feature type="domain" description="Thioredoxin" evidence="13">
    <location>
        <begin position="440"/>
        <end position="620"/>
    </location>
</feature>
<dbReference type="HAMAP" id="MF_01844">
    <property type="entry name" value="NhaA"/>
    <property type="match status" value="1"/>
</dbReference>
<evidence type="ECO:0000256" key="7">
    <source>
        <dbReference type="ARBA" id="ARBA00022989"/>
    </source>
</evidence>
<proteinExistence type="inferred from homology"/>
<evidence type="ECO:0000313" key="15">
    <source>
        <dbReference type="Proteomes" id="UP001142372"/>
    </source>
</evidence>
<keyword evidence="9 12" id="KW-0406">Ion transport</keyword>
<dbReference type="Proteomes" id="UP001142372">
    <property type="component" value="Unassembled WGS sequence"/>
</dbReference>
<comment type="similarity">
    <text evidence="2">In the N-terminal section; belongs to the NhaA Na(+)/H(+) (TC 2.A.33) antiporter family.</text>
</comment>
<keyword evidence="5 12" id="KW-1003">Cell membrane</keyword>
<keyword evidence="8 12" id="KW-0915">Sodium</keyword>
<feature type="transmembrane region" description="Helical" evidence="12">
    <location>
        <begin position="409"/>
        <end position="429"/>
    </location>
</feature>
<organism evidence="14 15">
    <name type="scientific">Leifsonia poae</name>
    <dbReference type="NCBI Taxonomy" id="110933"/>
    <lineage>
        <taxon>Bacteria</taxon>
        <taxon>Bacillati</taxon>
        <taxon>Actinomycetota</taxon>
        <taxon>Actinomycetes</taxon>
        <taxon>Micrococcales</taxon>
        <taxon>Microbacteriaceae</taxon>
        <taxon>Leifsonia</taxon>
    </lineage>
</organism>
<gene>
    <name evidence="14" type="primary">nhaA2</name>
    <name evidence="12" type="synonym">nhaA</name>
    <name evidence="14" type="ORF">GCM10017584_16620</name>
</gene>
<comment type="caution">
    <text evidence="14">The sequence shown here is derived from an EMBL/GenBank/DDBJ whole genome shotgun (WGS) entry which is preliminary data.</text>
</comment>
<dbReference type="AlphaFoldDB" id="A0A9W6HA47"/>
<dbReference type="GO" id="GO:0015385">
    <property type="term" value="F:sodium:proton antiporter activity"/>
    <property type="evidence" value="ECO:0007669"/>
    <property type="project" value="TreeGrafter"/>
</dbReference>
<dbReference type="Gene3D" id="3.40.30.10">
    <property type="entry name" value="Glutaredoxin"/>
    <property type="match status" value="1"/>
</dbReference>
<dbReference type="InterPro" id="IPR004670">
    <property type="entry name" value="NhaA"/>
</dbReference>
<feature type="transmembrane region" description="Helical" evidence="12">
    <location>
        <begin position="35"/>
        <end position="55"/>
    </location>
</feature>
<comment type="similarity">
    <text evidence="12">Belongs to the NhaA Na(+)/H(+) (TC 2.A.33) antiporter family.</text>
</comment>
<dbReference type="PANTHER" id="PTHR30341">
    <property type="entry name" value="SODIUM ION/PROTON ANTIPORTER NHAA-RELATED"/>
    <property type="match status" value="1"/>
</dbReference>
<name>A0A9W6HA47_9MICO</name>
<dbReference type="InterPro" id="IPR036249">
    <property type="entry name" value="Thioredoxin-like_sf"/>
</dbReference>
<comment type="subcellular location">
    <subcellularLocation>
        <location evidence="1">Cell inner membrane</location>
        <topology evidence="1">Multi-pass membrane protein</topology>
    </subcellularLocation>
    <subcellularLocation>
        <location evidence="12">Cell membrane</location>
        <topology evidence="12">Multi-pass membrane protein</topology>
    </subcellularLocation>
</comment>
<feature type="transmembrane region" description="Helical" evidence="12">
    <location>
        <begin position="303"/>
        <end position="324"/>
    </location>
</feature>
<comment type="function">
    <text evidence="12">Na(+)/H(+) antiporter that extrudes sodium in exchange for external protons.</text>
</comment>
<keyword evidence="6 12" id="KW-0812">Transmembrane</keyword>
<evidence type="ECO:0000256" key="3">
    <source>
        <dbReference type="ARBA" id="ARBA00022448"/>
    </source>
</evidence>
<keyword evidence="15" id="KW-1185">Reference proteome</keyword>
<evidence type="ECO:0000256" key="12">
    <source>
        <dbReference type="HAMAP-Rule" id="MF_01844"/>
    </source>
</evidence>
<evidence type="ECO:0000256" key="11">
    <source>
        <dbReference type="ARBA" id="ARBA00023201"/>
    </source>
</evidence>
<reference evidence="14" key="2">
    <citation type="submission" date="2023-01" db="EMBL/GenBank/DDBJ databases">
        <authorList>
            <person name="Sun Q."/>
            <person name="Evtushenko L."/>
        </authorList>
    </citation>
    <scope>NUCLEOTIDE SEQUENCE</scope>
    <source>
        <strain evidence="14">VKM Ac-1401</strain>
    </source>
</reference>
<dbReference type="InterPro" id="IPR013766">
    <property type="entry name" value="Thioredoxin_domain"/>
</dbReference>
<reference evidence="14" key="1">
    <citation type="journal article" date="2014" name="Int. J. Syst. Evol. Microbiol.">
        <title>Complete genome sequence of Corynebacterium casei LMG S-19264T (=DSM 44701T), isolated from a smear-ripened cheese.</title>
        <authorList>
            <consortium name="US DOE Joint Genome Institute (JGI-PGF)"/>
            <person name="Walter F."/>
            <person name="Albersmeier A."/>
            <person name="Kalinowski J."/>
            <person name="Ruckert C."/>
        </authorList>
    </citation>
    <scope>NUCLEOTIDE SEQUENCE</scope>
    <source>
        <strain evidence="14">VKM Ac-1401</strain>
    </source>
</reference>
<dbReference type="InterPro" id="IPR012336">
    <property type="entry name" value="Thioredoxin-like_fold"/>
</dbReference>
<feature type="transmembrane region" description="Helical" evidence="12">
    <location>
        <begin position="197"/>
        <end position="214"/>
    </location>
</feature>
<dbReference type="SUPFAM" id="SSF52833">
    <property type="entry name" value="Thioredoxin-like"/>
    <property type="match status" value="1"/>
</dbReference>
<evidence type="ECO:0000313" key="14">
    <source>
        <dbReference type="EMBL" id="GLJ76088.1"/>
    </source>
</evidence>
<feature type="transmembrane region" description="Helical" evidence="12">
    <location>
        <begin position="111"/>
        <end position="133"/>
    </location>
</feature>
<evidence type="ECO:0000256" key="9">
    <source>
        <dbReference type="ARBA" id="ARBA00023065"/>
    </source>
</evidence>
<dbReference type="Pfam" id="PF13462">
    <property type="entry name" value="Thioredoxin_4"/>
    <property type="match status" value="1"/>
</dbReference>
<dbReference type="PANTHER" id="PTHR30341:SF0">
    <property type="entry name" value="NA(+)_H(+) ANTIPORTER NHAA"/>
    <property type="match status" value="1"/>
</dbReference>
<dbReference type="Pfam" id="PF06965">
    <property type="entry name" value="Na_H_antiport_1"/>
    <property type="match status" value="1"/>
</dbReference>
<evidence type="ECO:0000256" key="10">
    <source>
        <dbReference type="ARBA" id="ARBA00023136"/>
    </source>
</evidence>
<evidence type="ECO:0000256" key="8">
    <source>
        <dbReference type="ARBA" id="ARBA00023053"/>
    </source>
</evidence>
<evidence type="ECO:0000259" key="13">
    <source>
        <dbReference type="PROSITE" id="PS51352"/>
    </source>
</evidence>
<feature type="transmembrane region" description="Helical" evidence="12">
    <location>
        <begin position="330"/>
        <end position="360"/>
    </location>
</feature>
<dbReference type="PROSITE" id="PS51352">
    <property type="entry name" value="THIOREDOXIN_2"/>
    <property type="match status" value="1"/>
</dbReference>
<keyword evidence="7 12" id="KW-1133">Transmembrane helix</keyword>
<dbReference type="InterPro" id="IPR023171">
    <property type="entry name" value="Na/H_antiporter_dom_sf"/>
</dbReference>
<dbReference type="GO" id="GO:0005886">
    <property type="term" value="C:plasma membrane"/>
    <property type="evidence" value="ECO:0007669"/>
    <property type="project" value="UniProtKB-SubCell"/>
</dbReference>
<evidence type="ECO:0000256" key="1">
    <source>
        <dbReference type="ARBA" id="ARBA00004429"/>
    </source>
</evidence>
<dbReference type="EMBL" id="BSEN01000006">
    <property type="protein sequence ID" value="GLJ76088.1"/>
    <property type="molecule type" value="Genomic_DNA"/>
</dbReference>